<dbReference type="EMBL" id="JAHXZJ010002609">
    <property type="protein sequence ID" value="KAH0540575.1"/>
    <property type="molecule type" value="Genomic_DNA"/>
</dbReference>
<keyword evidence="2" id="KW-0472">Membrane</keyword>
<evidence type="ECO:0000313" key="3">
    <source>
        <dbReference type="EMBL" id="KAH0540575.1"/>
    </source>
</evidence>
<evidence type="ECO:0000313" key="4">
    <source>
        <dbReference type="Proteomes" id="UP000826195"/>
    </source>
</evidence>
<gene>
    <name evidence="3" type="ORF">KQX54_018354</name>
</gene>
<evidence type="ECO:0000256" key="2">
    <source>
        <dbReference type="SAM" id="Phobius"/>
    </source>
</evidence>
<feature type="non-terminal residue" evidence="3">
    <location>
        <position position="144"/>
    </location>
</feature>
<feature type="region of interest" description="Disordered" evidence="1">
    <location>
        <begin position="88"/>
        <end position="110"/>
    </location>
</feature>
<keyword evidence="2" id="KW-0812">Transmembrane</keyword>
<dbReference type="Proteomes" id="UP000826195">
    <property type="component" value="Unassembled WGS sequence"/>
</dbReference>
<keyword evidence="2" id="KW-1133">Transmembrane helix</keyword>
<feature type="transmembrane region" description="Helical" evidence="2">
    <location>
        <begin position="6"/>
        <end position="28"/>
    </location>
</feature>
<proteinExistence type="predicted"/>
<organism evidence="3 4">
    <name type="scientific">Cotesia glomerata</name>
    <name type="common">Lepidopteran parasitic wasp</name>
    <name type="synonym">Apanteles glomeratus</name>
    <dbReference type="NCBI Taxonomy" id="32391"/>
    <lineage>
        <taxon>Eukaryota</taxon>
        <taxon>Metazoa</taxon>
        <taxon>Ecdysozoa</taxon>
        <taxon>Arthropoda</taxon>
        <taxon>Hexapoda</taxon>
        <taxon>Insecta</taxon>
        <taxon>Pterygota</taxon>
        <taxon>Neoptera</taxon>
        <taxon>Endopterygota</taxon>
        <taxon>Hymenoptera</taxon>
        <taxon>Apocrita</taxon>
        <taxon>Ichneumonoidea</taxon>
        <taxon>Braconidae</taxon>
        <taxon>Microgastrinae</taxon>
        <taxon>Cotesia</taxon>
    </lineage>
</organism>
<comment type="caution">
    <text evidence="3">The sequence shown here is derived from an EMBL/GenBank/DDBJ whole genome shotgun (WGS) entry which is preliminary data.</text>
</comment>
<accession>A0AAV7I3E6</accession>
<sequence>MFIVINIIIICIYLYVLVLLVWSADFCYEHLKKLKFKVSDLVIGTRNKLLSPAASFSSSSKMTDFIRNNLRENLHNLKPTANLRLPSIQPAPQLPNNNNNNNNNISSDEVDNREFPRADYRLESVRLQSYTNWPLSFMDPAKLA</sequence>
<reference evidence="3 4" key="1">
    <citation type="journal article" date="2021" name="J. Hered.">
        <title>A chromosome-level genome assembly of the parasitoid wasp, Cotesia glomerata (Hymenoptera: Braconidae).</title>
        <authorList>
            <person name="Pinto B.J."/>
            <person name="Weis J.J."/>
            <person name="Gamble T."/>
            <person name="Ode P.J."/>
            <person name="Paul R."/>
            <person name="Zaspel J.M."/>
        </authorList>
    </citation>
    <scope>NUCLEOTIDE SEQUENCE [LARGE SCALE GENOMIC DNA]</scope>
    <source>
        <strain evidence="3">CgM1</strain>
    </source>
</reference>
<dbReference type="AlphaFoldDB" id="A0AAV7I3E6"/>
<keyword evidence="4" id="KW-1185">Reference proteome</keyword>
<name>A0AAV7I3E6_COTGL</name>
<protein>
    <submittedName>
        <fullName evidence="3">Uncharacterized protein</fullName>
    </submittedName>
</protein>
<evidence type="ECO:0000256" key="1">
    <source>
        <dbReference type="SAM" id="MobiDB-lite"/>
    </source>
</evidence>